<dbReference type="Gene3D" id="3.40.50.1110">
    <property type="entry name" value="SGNH hydrolase"/>
    <property type="match status" value="1"/>
</dbReference>
<dbReference type="EMBL" id="FQXS01000006">
    <property type="protein sequence ID" value="SHH68924.1"/>
    <property type="molecule type" value="Genomic_DNA"/>
</dbReference>
<dbReference type="AlphaFoldDB" id="A0A1M5V1B2"/>
<sequence>MKRLELLFLGDSLIDYGDWPQRLPEHRVTSRGIPGETTTELARRLDRETRDVTPVAVILMIGTNDLLLGRRDIAVTIRLIVADLQRRLADSTIIVTGLPPFPLPGLAPRADVLNKEFAQIGTQASCLLCDLQQPFRATRIAPFAADGVHLSEAGYRIWATELRRLLEPLAFVAD</sequence>
<organism evidence="2 3">
    <name type="scientific">Desulfofustis glycolicus DSM 9705</name>
    <dbReference type="NCBI Taxonomy" id="1121409"/>
    <lineage>
        <taxon>Bacteria</taxon>
        <taxon>Pseudomonadati</taxon>
        <taxon>Thermodesulfobacteriota</taxon>
        <taxon>Desulfobulbia</taxon>
        <taxon>Desulfobulbales</taxon>
        <taxon>Desulfocapsaceae</taxon>
        <taxon>Desulfofustis</taxon>
    </lineage>
</organism>
<evidence type="ECO:0000259" key="1">
    <source>
        <dbReference type="Pfam" id="PF13472"/>
    </source>
</evidence>
<dbReference type="GO" id="GO:0004622">
    <property type="term" value="F:phosphatidylcholine lysophospholipase activity"/>
    <property type="evidence" value="ECO:0007669"/>
    <property type="project" value="TreeGrafter"/>
</dbReference>
<dbReference type="Proteomes" id="UP000184139">
    <property type="component" value="Unassembled WGS sequence"/>
</dbReference>
<name>A0A1M5V1B2_9BACT</name>
<accession>A0A1M5V1B2</accession>
<protein>
    <submittedName>
        <fullName evidence="2">Lysophospholipase L1</fullName>
    </submittedName>
</protein>
<dbReference type="PANTHER" id="PTHR30383">
    <property type="entry name" value="THIOESTERASE 1/PROTEASE 1/LYSOPHOSPHOLIPASE L1"/>
    <property type="match status" value="1"/>
</dbReference>
<evidence type="ECO:0000313" key="2">
    <source>
        <dbReference type="EMBL" id="SHH68924.1"/>
    </source>
</evidence>
<gene>
    <name evidence="2" type="ORF">SAMN02745124_01465</name>
</gene>
<dbReference type="OrthoDB" id="9790057at2"/>
<reference evidence="2 3" key="1">
    <citation type="submission" date="2016-11" db="EMBL/GenBank/DDBJ databases">
        <authorList>
            <person name="Jaros S."/>
            <person name="Januszkiewicz K."/>
            <person name="Wedrychowicz H."/>
        </authorList>
    </citation>
    <scope>NUCLEOTIDE SEQUENCE [LARGE SCALE GENOMIC DNA]</scope>
    <source>
        <strain evidence="2 3">DSM 9705</strain>
    </source>
</reference>
<dbReference type="RefSeq" id="WP_073374756.1">
    <property type="nucleotide sequence ID" value="NZ_FQXS01000006.1"/>
</dbReference>
<proteinExistence type="predicted"/>
<dbReference type="InterPro" id="IPR036514">
    <property type="entry name" value="SGNH_hydro_sf"/>
</dbReference>
<dbReference type="InterPro" id="IPR013830">
    <property type="entry name" value="SGNH_hydro"/>
</dbReference>
<evidence type="ECO:0000313" key="3">
    <source>
        <dbReference type="Proteomes" id="UP000184139"/>
    </source>
</evidence>
<dbReference type="InterPro" id="IPR051532">
    <property type="entry name" value="Ester_Hydrolysis_Enzymes"/>
</dbReference>
<keyword evidence="3" id="KW-1185">Reference proteome</keyword>
<dbReference type="PANTHER" id="PTHR30383:SF32">
    <property type="entry name" value="SGNH-HYDROLASE"/>
    <property type="match status" value="1"/>
</dbReference>
<dbReference type="STRING" id="1121409.SAMN02745124_01465"/>
<dbReference type="Pfam" id="PF13472">
    <property type="entry name" value="Lipase_GDSL_2"/>
    <property type="match status" value="1"/>
</dbReference>
<feature type="domain" description="SGNH hydrolase-type esterase" evidence="1">
    <location>
        <begin position="8"/>
        <end position="157"/>
    </location>
</feature>
<dbReference type="SUPFAM" id="SSF52266">
    <property type="entry name" value="SGNH hydrolase"/>
    <property type="match status" value="1"/>
</dbReference>